<proteinExistence type="predicted"/>
<name>A0AAF3ELA0_9BILA</name>
<accession>A0AAF3ELA0</accession>
<dbReference type="Proteomes" id="UP000887575">
    <property type="component" value="Unassembled WGS sequence"/>
</dbReference>
<organism evidence="1 2">
    <name type="scientific">Mesorhabditis belari</name>
    <dbReference type="NCBI Taxonomy" id="2138241"/>
    <lineage>
        <taxon>Eukaryota</taxon>
        <taxon>Metazoa</taxon>
        <taxon>Ecdysozoa</taxon>
        <taxon>Nematoda</taxon>
        <taxon>Chromadorea</taxon>
        <taxon>Rhabditida</taxon>
        <taxon>Rhabditina</taxon>
        <taxon>Rhabditomorpha</taxon>
        <taxon>Rhabditoidea</taxon>
        <taxon>Rhabditidae</taxon>
        <taxon>Mesorhabditinae</taxon>
        <taxon>Mesorhabditis</taxon>
    </lineage>
</organism>
<evidence type="ECO:0000313" key="2">
    <source>
        <dbReference type="WBParaSite" id="MBELARI_LOCUS1481"/>
    </source>
</evidence>
<evidence type="ECO:0000313" key="1">
    <source>
        <dbReference type="Proteomes" id="UP000887575"/>
    </source>
</evidence>
<protein>
    <submittedName>
        <fullName evidence="2">Uncharacterized protein</fullName>
    </submittedName>
</protein>
<sequence length="94" mass="10965">MKSNMELECCQEAISVTVQRCTNFNRNSRPTGQEVLKELKENKQIFDSVNMLEFMPQSNIERKERICPYKTRSVDSKGMMLSEWSSPQKGFEAH</sequence>
<keyword evidence="1" id="KW-1185">Reference proteome</keyword>
<dbReference type="WBParaSite" id="MBELARI_LOCUS1481">
    <property type="protein sequence ID" value="MBELARI_LOCUS1481"/>
    <property type="gene ID" value="MBELARI_LOCUS1481"/>
</dbReference>
<reference evidence="2" key="1">
    <citation type="submission" date="2024-02" db="UniProtKB">
        <authorList>
            <consortium name="WormBaseParasite"/>
        </authorList>
    </citation>
    <scope>IDENTIFICATION</scope>
</reference>
<dbReference type="AlphaFoldDB" id="A0AAF3ELA0"/>